<organism evidence="11 12">
    <name type="scientific">Pyrocoelia pectoralis</name>
    <dbReference type="NCBI Taxonomy" id="417401"/>
    <lineage>
        <taxon>Eukaryota</taxon>
        <taxon>Metazoa</taxon>
        <taxon>Ecdysozoa</taxon>
        <taxon>Arthropoda</taxon>
        <taxon>Hexapoda</taxon>
        <taxon>Insecta</taxon>
        <taxon>Pterygota</taxon>
        <taxon>Neoptera</taxon>
        <taxon>Endopterygota</taxon>
        <taxon>Coleoptera</taxon>
        <taxon>Polyphaga</taxon>
        <taxon>Elateriformia</taxon>
        <taxon>Elateroidea</taxon>
        <taxon>Lampyridae</taxon>
        <taxon>Lampyrinae</taxon>
        <taxon>Pyrocoelia</taxon>
    </lineage>
</organism>
<dbReference type="GO" id="GO:0140359">
    <property type="term" value="F:ABC-type transporter activity"/>
    <property type="evidence" value="ECO:0007669"/>
    <property type="project" value="InterPro"/>
</dbReference>
<dbReference type="PANTHER" id="PTHR24223:SF448">
    <property type="entry name" value="FI20146P1-RELATED"/>
    <property type="match status" value="1"/>
</dbReference>
<evidence type="ECO:0000313" key="12">
    <source>
        <dbReference type="Proteomes" id="UP001329430"/>
    </source>
</evidence>
<dbReference type="PROSITE" id="PS50893">
    <property type="entry name" value="ABC_TRANSPORTER_2"/>
    <property type="match status" value="2"/>
</dbReference>
<dbReference type="FunFam" id="1.20.1560.10:FF:000026">
    <property type="entry name" value="Multidrug resistance-associated protein lethal(2)03659"/>
    <property type="match status" value="1"/>
</dbReference>
<proteinExistence type="predicted"/>
<dbReference type="PROSITE" id="PS00211">
    <property type="entry name" value="ABC_TRANSPORTER_1"/>
    <property type="match status" value="2"/>
</dbReference>
<feature type="domain" description="ABC transmembrane type-1" evidence="10">
    <location>
        <begin position="97"/>
        <end position="350"/>
    </location>
</feature>
<gene>
    <name evidence="11" type="ORF">RI129_005425</name>
</gene>
<dbReference type="SMART" id="SM00382">
    <property type="entry name" value="AAA"/>
    <property type="match status" value="2"/>
</dbReference>
<evidence type="ECO:0000256" key="2">
    <source>
        <dbReference type="ARBA" id="ARBA00022448"/>
    </source>
</evidence>
<dbReference type="FunFam" id="1.20.1560.10:FF:000014">
    <property type="entry name" value="Multidrug resistance-associated protein member 4"/>
    <property type="match status" value="1"/>
</dbReference>
<feature type="domain" description="ABC transporter" evidence="9">
    <location>
        <begin position="1044"/>
        <end position="1273"/>
    </location>
</feature>
<dbReference type="InterPro" id="IPR027417">
    <property type="entry name" value="P-loop_NTPase"/>
</dbReference>
<evidence type="ECO:0000256" key="4">
    <source>
        <dbReference type="ARBA" id="ARBA00022741"/>
    </source>
</evidence>
<dbReference type="PANTHER" id="PTHR24223">
    <property type="entry name" value="ATP-BINDING CASSETTE SUB-FAMILY C"/>
    <property type="match status" value="1"/>
</dbReference>
<dbReference type="CDD" id="cd03250">
    <property type="entry name" value="ABCC_MRP_domain1"/>
    <property type="match status" value="1"/>
</dbReference>
<comment type="caution">
    <text evidence="11">The sequence shown here is derived from an EMBL/GenBank/DDBJ whole genome shotgun (WGS) entry which is preliminary data.</text>
</comment>
<dbReference type="Gene3D" id="3.40.50.300">
    <property type="entry name" value="P-loop containing nucleotide triphosphate hydrolases"/>
    <property type="match status" value="2"/>
</dbReference>
<dbReference type="Pfam" id="PF00664">
    <property type="entry name" value="ABC_membrane"/>
    <property type="match status" value="2"/>
</dbReference>
<feature type="transmembrane region" description="Helical" evidence="8">
    <location>
        <begin position="93"/>
        <end position="114"/>
    </location>
</feature>
<reference evidence="11 12" key="1">
    <citation type="journal article" date="2024" name="Insects">
        <title>An Improved Chromosome-Level Genome Assembly of the Firefly Pyrocoelia pectoralis.</title>
        <authorList>
            <person name="Fu X."/>
            <person name="Meyer-Rochow V.B."/>
            <person name="Ballantyne L."/>
            <person name="Zhu X."/>
        </authorList>
    </citation>
    <scope>NUCLEOTIDE SEQUENCE [LARGE SCALE GENOMIC DNA]</scope>
    <source>
        <strain evidence="11">XCY_ONT2</strain>
    </source>
</reference>
<dbReference type="Gene3D" id="1.20.1560.10">
    <property type="entry name" value="ABC transporter type 1, transmembrane domain"/>
    <property type="match status" value="2"/>
</dbReference>
<feature type="transmembrane region" description="Helical" evidence="8">
    <location>
        <begin position="839"/>
        <end position="861"/>
    </location>
</feature>
<keyword evidence="2" id="KW-0813">Transport</keyword>
<feature type="transmembrane region" description="Helical" evidence="8">
    <location>
        <begin position="134"/>
        <end position="151"/>
    </location>
</feature>
<feature type="domain" description="ABC transmembrane type-1" evidence="10">
    <location>
        <begin position="751"/>
        <end position="1009"/>
    </location>
</feature>
<name>A0AAN7VK38_9COLE</name>
<keyword evidence="5" id="KW-0067">ATP-binding</keyword>
<dbReference type="InterPro" id="IPR003593">
    <property type="entry name" value="AAA+_ATPase"/>
</dbReference>
<dbReference type="Pfam" id="PF00005">
    <property type="entry name" value="ABC_tran"/>
    <property type="match status" value="2"/>
</dbReference>
<dbReference type="SUPFAM" id="SSF90123">
    <property type="entry name" value="ABC transporter transmembrane region"/>
    <property type="match status" value="2"/>
</dbReference>
<dbReference type="InterPro" id="IPR003439">
    <property type="entry name" value="ABC_transporter-like_ATP-bd"/>
</dbReference>
<keyword evidence="4" id="KW-0547">Nucleotide-binding</keyword>
<feature type="transmembrane region" description="Helical" evidence="8">
    <location>
        <begin position="867"/>
        <end position="886"/>
    </location>
</feature>
<feature type="transmembrane region" description="Helical" evidence="8">
    <location>
        <begin position="769"/>
        <end position="790"/>
    </location>
</feature>
<dbReference type="FunFam" id="3.40.50.300:FF:000163">
    <property type="entry name" value="Multidrug resistance-associated protein member 4"/>
    <property type="match status" value="1"/>
</dbReference>
<feature type="transmembrane region" description="Helical" evidence="8">
    <location>
        <begin position="952"/>
        <end position="973"/>
    </location>
</feature>
<dbReference type="InterPro" id="IPR017871">
    <property type="entry name" value="ABC_transporter-like_CS"/>
</dbReference>
<feature type="transmembrane region" description="Helical" evidence="8">
    <location>
        <begin position="979"/>
        <end position="1001"/>
    </location>
</feature>
<keyword evidence="7 8" id="KW-0472">Membrane</keyword>
<dbReference type="CDD" id="cd03244">
    <property type="entry name" value="ABCC_MRP_domain2"/>
    <property type="match status" value="1"/>
</dbReference>
<keyword evidence="12" id="KW-1185">Reference proteome</keyword>
<comment type="subcellular location">
    <subcellularLocation>
        <location evidence="1">Membrane</location>
        <topology evidence="1">Multi-pass membrane protein</topology>
    </subcellularLocation>
</comment>
<evidence type="ECO:0000256" key="3">
    <source>
        <dbReference type="ARBA" id="ARBA00022692"/>
    </source>
</evidence>
<protein>
    <submittedName>
        <fullName evidence="11">Uncharacterized protein</fullName>
    </submittedName>
</protein>
<evidence type="ECO:0000256" key="6">
    <source>
        <dbReference type="ARBA" id="ARBA00022989"/>
    </source>
</evidence>
<feature type="transmembrane region" description="Helical" evidence="8">
    <location>
        <begin position="208"/>
        <end position="228"/>
    </location>
</feature>
<dbReference type="Proteomes" id="UP001329430">
    <property type="component" value="Chromosome 3"/>
</dbReference>
<dbReference type="GO" id="GO:0016887">
    <property type="term" value="F:ATP hydrolysis activity"/>
    <property type="evidence" value="ECO:0007669"/>
    <property type="project" value="InterPro"/>
</dbReference>
<evidence type="ECO:0000256" key="1">
    <source>
        <dbReference type="ARBA" id="ARBA00004141"/>
    </source>
</evidence>
<dbReference type="InterPro" id="IPR050173">
    <property type="entry name" value="ABC_transporter_C-like"/>
</dbReference>
<keyword evidence="6 8" id="KW-1133">Transmembrane helix</keyword>
<keyword evidence="3 8" id="KW-0812">Transmembrane</keyword>
<dbReference type="EMBL" id="JAVRBK010000003">
    <property type="protein sequence ID" value="KAK5646961.1"/>
    <property type="molecule type" value="Genomic_DNA"/>
</dbReference>
<evidence type="ECO:0000313" key="11">
    <source>
        <dbReference type="EMBL" id="KAK5646961.1"/>
    </source>
</evidence>
<evidence type="ECO:0000256" key="5">
    <source>
        <dbReference type="ARBA" id="ARBA00022840"/>
    </source>
</evidence>
<feature type="transmembrane region" description="Helical" evidence="8">
    <location>
        <begin position="709"/>
        <end position="733"/>
    </location>
</feature>
<dbReference type="GO" id="GO:0005524">
    <property type="term" value="F:ATP binding"/>
    <property type="evidence" value="ECO:0007669"/>
    <property type="project" value="UniProtKB-KW"/>
</dbReference>
<dbReference type="FunFam" id="3.40.50.300:FF:000482">
    <property type="entry name" value="Multidrug resistance-associated protein member 4"/>
    <property type="match status" value="1"/>
</dbReference>
<dbReference type="PROSITE" id="PS50929">
    <property type="entry name" value="ABC_TM1F"/>
    <property type="match status" value="2"/>
</dbReference>
<evidence type="ECO:0000256" key="7">
    <source>
        <dbReference type="ARBA" id="ARBA00023136"/>
    </source>
</evidence>
<feature type="transmembrane region" description="Helical" evidence="8">
    <location>
        <begin position="234"/>
        <end position="250"/>
    </location>
</feature>
<evidence type="ECO:0000259" key="9">
    <source>
        <dbReference type="PROSITE" id="PS50893"/>
    </source>
</evidence>
<feature type="transmembrane region" description="Helical" evidence="8">
    <location>
        <begin position="16"/>
        <end position="33"/>
    </location>
</feature>
<dbReference type="InterPro" id="IPR011527">
    <property type="entry name" value="ABC1_TM_dom"/>
</dbReference>
<dbReference type="GO" id="GO:0016020">
    <property type="term" value="C:membrane"/>
    <property type="evidence" value="ECO:0007669"/>
    <property type="project" value="UniProtKB-SubCell"/>
</dbReference>
<dbReference type="InterPro" id="IPR036640">
    <property type="entry name" value="ABC1_TM_sf"/>
</dbReference>
<accession>A0AAN7VK38</accession>
<evidence type="ECO:0000259" key="10">
    <source>
        <dbReference type="PROSITE" id="PS50929"/>
    </source>
</evidence>
<evidence type="ECO:0000256" key="8">
    <source>
        <dbReference type="SAM" id="Phobius"/>
    </source>
</evidence>
<dbReference type="SUPFAM" id="SSF52540">
    <property type="entry name" value="P-loop containing nucleoside triphosphate hydrolases"/>
    <property type="match status" value="2"/>
</dbReference>
<sequence length="1298" mass="145373">MDLGLHKSDKPNPRENANFFSTLTFWYLWPIFMKARKNKIEMSDLHKTPSSQQSKLLGDKIEKIWRNEELKALQLSKEPSLTRALFKMFGAGFIGHAIVGLFGEVGALVLQPVILGELIECYTMGQETNRNTDIYWFALGLIFCIFFYIHTSSPNTLSYQKVALKMRIACSSLVYRKAIRLSKTALGQATVGQIVNLVSNDVRRFDTFITISHFLWIGPLQTIIGCFIMYQESGISAIIGVTVLLLFIPIQRTPIVDIRNGKTVAVGVAKMNAKLRSKSALCTDERVRLMVEIISGIQVIKMYAWEKPFAKFVSNIRRNEMKFIRIVSYLRVALFSFFPYSSQFCLFISITSSIALNESVTAKKVFIQALFFNLLRKTMCGTFTQATTQLAEVRVSLKRLNTFLVLSEKTSGPVTFPKYTVLREETNTISDKNGTISIRNATAKWNESANELKNINVKIKSGSIVAIIGAVGSGKSSILQLILRELPLAEGDLEICGDISYAPQEPWVFNGTVRQNILFNKPYSKGRYESIISKCSLKRDLELFTSADLTVVGEQGVILSGGQRARISLARAIYREADIYLLDDPLSAVDTHVARELFEECVTGFLHGKTVILVTHQVQFLENVDSIIIIENGTIKAQGTFDELQQSGLEFAKILKTKGVKEEELHLQDIRPDAISAHLKTANGGKVESTLGIVPKDVYKTYMCGGSNWCYILIVLILFVTSQVSIGFGEIFISNWAGAEERYSDMNAEEFNRNETDHSFWYFPRATYVISYTGILVVTIILTISRNLLFNELCMRSSIKLHYNMFNSILRGTMKFFSVHSTGSVLNRFSKDMGTIDDILPILMLNTIQYVLLLLGIVVVISFVNPWFLIPTLVSFVLFYFCGTLYSKTSHSVSLLEAMAKSPVLAHINSSIQALTTIRAFGAESTLIMEFDTLQDLHSEVWFLFVTSSRAFLYYLDLICGTFISVIIFGTIINGNDIPAASVGLVVSHSVGMISLFKLVMRQFVDMDNQMISVERVLKYNYIEHEKCEENEKPPASWPQSGEIRFINVDLHYSSNDPPVLKNVSFTIKPREKVGIVGRTGAGKSSLINALFQLSNTSGSILIDGIDIKRLELEDLRSKISIIPQNPVLFSGTVRKNLDPLGTYSDDLLLKSLEQVELKKLDLGLDSHLSEGGSNFSVGQRQLICLARAILRKNKILVLDEATANVDLQTDTLIQKTIRKLFSQCTVLTIAHRLNTVMDSDKILVMEEGAMIEFDHPYNLLQNTSGVFYGMVLKTGQGMAGTITKVAEENFKKTANTK</sequence>
<feature type="domain" description="ABC transporter" evidence="9">
    <location>
        <begin position="436"/>
        <end position="657"/>
    </location>
</feature>